<evidence type="ECO:0000259" key="4">
    <source>
        <dbReference type="Pfam" id="PF00703"/>
    </source>
</evidence>
<dbReference type="GO" id="GO:0005975">
    <property type="term" value="P:carbohydrate metabolic process"/>
    <property type="evidence" value="ECO:0007669"/>
    <property type="project" value="InterPro"/>
</dbReference>
<reference evidence="7 8" key="1">
    <citation type="submission" date="2019-05" db="EMBL/GenBank/DDBJ databases">
        <title>Genome sequencing of F202Z8.</title>
        <authorList>
            <person name="Kwon Y.M."/>
        </authorList>
    </citation>
    <scope>NUCLEOTIDE SEQUENCE [LARGE SCALE GENOMIC DNA]</scope>
    <source>
        <strain evidence="7 8">F202Z8</strain>
    </source>
</reference>
<evidence type="ECO:0000259" key="6">
    <source>
        <dbReference type="Pfam" id="PF02837"/>
    </source>
</evidence>
<keyword evidence="3" id="KW-0326">Glycosidase</keyword>
<feature type="domain" description="Glycoside hydrolase family 2 catalytic" evidence="5">
    <location>
        <begin position="331"/>
        <end position="474"/>
    </location>
</feature>
<dbReference type="InterPro" id="IPR036156">
    <property type="entry name" value="Beta-gal/glucu_dom_sf"/>
</dbReference>
<dbReference type="PANTHER" id="PTHR42732:SF1">
    <property type="entry name" value="BETA-MANNOSIDASE"/>
    <property type="match status" value="1"/>
</dbReference>
<protein>
    <submittedName>
        <fullName evidence="7">Beta-galactosidase</fullName>
    </submittedName>
</protein>
<keyword evidence="8" id="KW-1185">Reference proteome</keyword>
<dbReference type="AlphaFoldDB" id="A0A5B7SLR1"/>
<dbReference type="RefSeq" id="WP_138851878.1">
    <property type="nucleotide sequence ID" value="NZ_CP040710.1"/>
</dbReference>
<dbReference type="InterPro" id="IPR006103">
    <property type="entry name" value="Glyco_hydro_2_cat"/>
</dbReference>
<evidence type="ECO:0000313" key="7">
    <source>
        <dbReference type="EMBL" id="QCW99525.1"/>
    </source>
</evidence>
<sequence>MKLKYYLLLFGLTLFLSCTNEDRNEIDLAGSWSFQIDSLDIGIGEKWYQKKLQDSIMLPGSMAEYDKGKEITVNTIWTGNMWNDSAWYSSPKMAQYRKKGNVKVPFWLSPKKVYYGPAWYAKKVSIPENWNQQRIGLFLERAHWETTVWVDDQKVGSKNTLATPHRYDLTKALSPGDHIITVRIDNRIKEVDVGRDAHSISDNTQTNWNGVVGQIKLTTDPKIALGIAQLYPDVDGKKVLIKGKLEVLGELPKKVRITAQATSHQNKESLPTLSQELSVLNDGSFEMVYSMGSSPELWEEFSPNLYTMNLQLKQDGEVDEKNIVFGMREFKVDGKRFGINGRPVFLRGTLESCIFPLTGYPPTDVESWKRIFNIIQDHGLNHMRFHSWCPPEAAFTAADELGVYLQVEASAWTTIGDGEPIDDWIYREAENIIENYGNHPSFVMMAYGNEPSGENQNEYLKKFVHHMKELDNRHLYTGGAGWPLLDNLDFYNHKGPRIQGWAEELNSVINARPPQTVFDYKKLIQETPMPYVSHEMGQWCVYPNFKEMPKYKGVLQPKNFEIFKESLEANHLGHLADSLLLASGKLQVLCYKADIEAALRTKDMAGFQLLDLHDFPGQGTALVGVLDAFWDEKGYVRPEEFKQFCGETVPLVRLHKRIFMNDEALNASVEVAHYGKKPLNDIAPTWTLTSKIGEVFAQGSFPKINIPIGNGFQLGKISVDLEKADNAQKLVLTVRVGSHENNWDIWVYPAKKEPIANKLEMRVVSKLDTDTIDYLEKGGKVLLHIDKGDVAIEKGGDIGVGFSSIFWNTSWTNGQKPHTLGILCNPEHPAFADFPTEYHSNWQWWDAMSHSSVMILDDLTPEIKPIVRVVDDWFENRRTALVFEAKVGKGKLLISGVDLHSEMENRPEARQLLYSLTKYVASSAFDPKVSLEIKEIKDLFTY</sequence>
<dbReference type="Gene3D" id="2.60.120.260">
    <property type="entry name" value="Galactose-binding domain-like"/>
    <property type="match status" value="1"/>
</dbReference>
<name>A0A5B7SLR1_9FLAO</name>
<dbReference type="PROSITE" id="PS51257">
    <property type="entry name" value="PROKAR_LIPOPROTEIN"/>
    <property type="match status" value="1"/>
</dbReference>
<evidence type="ECO:0000313" key="8">
    <source>
        <dbReference type="Proteomes" id="UP000310017"/>
    </source>
</evidence>
<dbReference type="InterPro" id="IPR006102">
    <property type="entry name" value="Ig-like_GH2"/>
</dbReference>
<dbReference type="Proteomes" id="UP000310017">
    <property type="component" value="Chromosome"/>
</dbReference>
<dbReference type="KEGG" id="asag:FGM00_05155"/>
<dbReference type="InterPro" id="IPR051913">
    <property type="entry name" value="GH2_Domain-Containing"/>
</dbReference>
<gene>
    <name evidence="7" type="ORF">FGM00_05155</name>
</gene>
<evidence type="ECO:0000256" key="3">
    <source>
        <dbReference type="ARBA" id="ARBA00023295"/>
    </source>
</evidence>
<dbReference type="InterPro" id="IPR008979">
    <property type="entry name" value="Galactose-bd-like_sf"/>
</dbReference>
<dbReference type="GO" id="GO:0004553">
    <property type="term" value="F:hydrolase activity, hydrolyzing O-glycosyl compounds"/>
    <property type="evidence" value="ECO:0007669"/>
    <property type="project" value="InterPro"/>
</dbReference>
<comment type="similarity">
    <text evidence="1">Belongs to the glycosyl hydrolase 2 family.</text>
</comment>
<dbReference type="SUPFAM" id="SSF49785">
    <property type="entry name" value="Galactose-binding domain-like"/>
    <property type="match status" value="1"/>
</dbReference>
<feature type="domain" description="Glycoside hydrolase family 2 immunoglobulin-like beta-sandwich" evidence="4">
    <location>
        <begin position="229"/>
        <end position="328"/>
    </location>
</feature>
<evidence type="ECO:0000256" key="1">
    <source>
        <dbReference type="ARBA" id="ARBA00007401"/>
    </source>
</evidence>
<dbReference type="Gene3D" id="3.20.20.80">
    <property type="entry name" value="Glycosidases"/>
    <property type="match status" value="1"/>
</dbReference>
<dbReference type="SUPFAM" id="SSF51445">
    <property type="entry name" value="(Trans)glycosidases"/>
    <property type="match status" value="1"/>
</dbReference>
<dbReference type="SUPFAM" id="SSF49303">
    <property type="entry name" value="beta-Galactosidase/glucuronidase domain"/>
    <property type="match status" value="1"/>
</dbReference>
<dbReference type="PANTHER" id="PTHR42732">
    <property type="entry name" value="BETA-GALACTOSIDASE"/>
    <property type="match status" value="1"/>
</dbReference>
<organism evidence="7 8">
    <name type="scientific">Aggregatimonas sangjinii</name>
    <dbReference type="NCBI Taxonomy" id="2583587"/>
    <lineage>
        <taxon>Bacteria</taxon>
        <taxon>Pseudomonadati</taxon>
        <taxon>Bacteroidota</taxon>
        <taxon>Flavobacteriia</taxon>
        <taxon>Flavobacteriales</taxon>
        <taxon>Flavobacteriaceae</taxon>
        <taxon>Aggregatimonas</taxon>
    </lineage>
</organism>
<dbReference type="Gene3D" id="2.60.40.10">
    <property type="entry name" value="Immunoglobulins"/>
    <property type="match status" value="1"/>
</dbReference>
<dbReference type="EMBL" id="CP040710">
    <property type="protein sequence ID" value="QCW99525.1"/>
    <property type="molecule type" value="Genomic_DNA"/>
</dbReference>
<feature type="domain" description="Glycosyl hydrolases family 2 sugar binding" evidence="6">
    <location>
        <begin position="101"/>
        <end position="221"/>
    </location>
</feature>
<evidence type="ECO:0000259" key="5">
    <source>
        <dbReference type="Pfam" id="PF02836"/>
    </source>
</evidence>
<dbReference type="InterPro" id="IPR017853">
    <property type="entry name" value="GH"/>
</dbReference>
<dbReference type="InterPro" id="IPR006104">
    <property type="entry name" value="Glyco_hydro_2_N"/>
</dbReference>
<dbReference type="OrthoDB" id="9814867at2"/>
<accession>A0A5B7SLR1</accession>
<evidence type="ECO:0000256" key="2">
    <source>
        <dbReference type="ARBA" id="ARBA00022801"/>
    </source>
</evidence>
<dbReference type="Pfam" id="PF00703">
    <property type="entry name" value="Glyco_hydro_2"/>
    <property type="match status" value="1"/>
</dbReference>
<dbReference type="InterPro" id="IPR013783">
    <property type="entry name" value="Ig-like_fold"/>
</dbReference>
<dbReference type="Pfam" id="PF02837">
    <property type="entry name" value="Glyco_hydro_2_N"/>
    <property type="match status" value="1"/>
</dbReference>
<dbReference type="Pfam" id="PF02836">
    <property type="entry name" value="Glyco_hydro_2_C"/>
    <property type="match status" value="1"/>
</dbReference>
<keyword evidence="2" id="KW-0378">Hydrolase</keyword>
<proteinExistence type="inferred from homology"/>